<dbReference type="OrthoDB" id="3225452at2759"/>
<feature type="region of interest" description="Disordered" evidence="12">
    <location>
        <begin position="543"/>
        <end position="576"/>
    </location>
</feature>
<keyword evidence="5" id="KW-0805">Transcription regulation</keyword>
<evidence type="ECO:0000259" key="13">
    <source>
        <dbReference type="PROSITE" id="PS50071"/>
    </source>
</evidence>
<dbReference type="PANTHER" id="PTHR45636:SF41">
    <property type="entry name" value="PAIRED BOX PROTEIN PAX-6-RELATED"/>
    <property type="match status" value="1"/>
</dbReference>
<proteinExistence type="inferred from homology"/>
<feature type="compositionally biased region" description="Low complexity" evidence="12">
    <location>
        <begin position="589"/>
        <end position="601"/>
    </location>
</feature>
<dbReference type="PANTHER" id="PTHR45636">
    <property type="entry name" value="PAIRED BOX PROTEIN PAX-6-RELATED-RELATED"/>
    <property type="match status" value="1"/>
</dbReference>
<dbReference type="Gene3D" id="1.10.10.60">
    <property type="entry name" value="Homeodomain-like"/>
    <property type="match status" value="1"/>
</dbReference>
<dbReference type="InterPro" id="IPR009057">
    <property type="entry name" value="Homeodomain-like_sf"/>
</dbReference>
<comment type="caution">
    <text evidence="15">The sequence shown here is derived from an EMBL/GenBank/DDBJ whole genome shotgun (WGS) entry which is preliminary data.</text>
</comment>
<feature type="domain" description="Paired" evidence="14">
    <location>
        <begin position="23"/>
        <end position="149"/>
    </location>
</feature>
<sequence length="1266" mass="136904">MMTLDSSSVDSSEDSGRQKFKRGHSGVNQLGGMFVNGRPLPDSTRQRIIELAHSGARPCDISRILQVSNGCVSKILCRYYETGSIRPKAIGGSKPRVATNIVVLKIAHYKRECPSIFAWEIRDRLLQEGICTPENIPSVSSINRVLRNVCNENQQPIALSSRSSDSSSGIVRSGLGSHTPTKTGVQHQGPLSNLTPGNSMHNNSSRPFDFMQHRGDDSLITRGMNGMGVPQSLHPLSIAAAHYGNIGSNYPRTNHLPNAFSSTHPAAFAAAAAVAAAQNQHYLQPDQSNGLLPTGASCIIPGPNANEFSSPNTVTHTGMSSNSMYDTFSNLLHPAAWSSWYSATGQASPGFGYPHFNPADLANQRLGVTDYPATEVSPNSEANPFRNVTPAQEWLKALHPGTGMTLADKRSRFVDDNYPSLDPSKESRREKSGMSECTGLNHSSMNETRGSNGVVCNGMSRTHFEDSLNIRTDSTLKLKELVASLTDEGRFKRSKLDASLDAECGGRRCTDDPSEKLMNTVDDCLPTNSFKLDTVQRAETFDQSKWASGRGDARKSIVPSGTDCPSSTLAPGRDIYPVSYSLQPNVMATQQPNQNPTPDQNKSTESETSVCTTNDSSGLSVYNSTSGRSTSSGCCANSGGIVSQVDTLEDSAKRSEYRSEVIPYGSEQVGYADSRKSQRNRTAFSTEQIEILEKEFEKSHYPDLMAREQLADTMMLPESRIQVWFSNRRAKWRRESKEAVTDGQTSSSPTNSVKSGPHILSNCEVLKPSRSPTPVNSAGCLAPLQFEWGNSVSSTTHTSLLCEDKTTLPTTDWSHSSERWKNEHAMITNYSGDPVNQVLHNLRDMVDNFDLSEKNKMTNTEPLSSSKIPPAADLSLSESPSAFSNLASVRSITARTFDNNLGKLTGLCEKSTENSLTSLTSPPRLDKRPIPDSLAQPPLYIGTTLDPSFDILRSRYVPNHNIGESSGSLTTEHLFVSEGRGNVNAYSELDSSAQSINSYIRTDQNAEIKRPAQSGAGNLMYPESMGRCPTSDPSESWRNPIRSIVDLEYGLEQLGSSNHWSLPYAQHSTLSSTDSGIASPPMGVTNVAEQQHKFSPAAAAAAAAVAAVAAWGSSSGEPPVSGSSAKMDSVTANSLLPSFSSLEHHQHACSQPGVTEGQRHHHHPHLQRQEQSHSSTLGNCSFSSIISPNDMSTYNPGLESNSHGSFEAGDLTEERRCKVETMTHSLASPTYASLSSAATAAAAAAAALVSCSNASSSYYDFPRYFR</sequence>
<dbReference type="InterPro" id="IPR043182">
    <property type="entry name" value="PAIRED_DNA-bd_dom"/>
</dbReference>
<feature type="DNA-binding region" description="Homeobox" evidence="10">
    <location>
        <begin position="677"/>
        <end position="736"/>
    </location>
</feature>
<keyword evidence="6 10" id="KW-0238">DNA-binding</keyword>
<dbReference type="GO" id="GO:0000978">
    <property type="term" value="F:RNA polymerase II cis-regulatory region sequence-specific DNA binding"/>
    <property type="evidence" value="ECO:0007669"/>
    <property type="project" value="TreeGrafter"/>
</dbReference>
<keyword evidence="8" id="KW-0804">Transcription</keyword>
<dbReference type="PRINTS" id="PR00027">
    <property type="entry name" value="PAIREDBOX"/>
</dbReference>
<protein>
    <submittedName>
        <fullName evidence="15">Paired box protein Pax-6</fullName>
    </submittedName>
</protein>
<feature type="region of interest" description="Disordered" evidence="12">
    <location>
        <begin position="913"/>
        <end position="933"/>
    </location>
</feature>
<reference evidence="15" key="1">
    <citation type="submission" date="2019-05" db="EMBL/GenBank/DDBJ databases">
        <title>Annotation for the trematode Fasciolopsis buski.</title>
        <authorList>
            <person name="Choi Y.-J."/>
        </authorList>
    </citation>
    <scope>NUCLEOTIDE SEQUENCE</scope>
    <source>
        <strain evidence="15">HT</strain>
        <tissue evidence="15">Whole worm</tissue>
    </source>
</reference>
<feature type="compositionally biased region" description="Polar residues" evidence="12">
    <location>
        <begin position="606"/>
        <end position="623"/>
    </location>
</feature>
<dbReference type="SMART" id="SM00389">
    <property type="entry name" value="HOX"/>
    <property type="match status" value="1"/>
</dbReference>
<dbReference type="PROSITE" id="PS00034">
    <property type="entry name" value="PAIRED_1"/>
    <property type="match status" value="1"/>
</dbReference>
<feature type="region of interest" description="Disordered" evidence="12">
    <location>
        <begin position="1"/>
        <end position="30"/>
    </location>
</feature>
<dbReference type="Pfam" id="PF00292">
    <property type="entry name" value="PAX"/>
    <property type="match status" value="1"/>
</dbReference>
<comment type="similarity">
    <text evidence="2">Belongs to the paired homeobox family.</text>
</comment>
<dbReference type="GO" id="GO:0048513">
    <property type="term" value="P:animal organ development"/>
    <property type="evidence" value="ECO:0007669"/>
    <property type="project" value="UniProtKB-ARBA"/>
</dbReference>
<dbReference type="InterPro" id="IPR036388">
    <property type="entry name" value="WH-like_DNA-bd_sf"/>
</dbReference>
<dbReference type="SUPFAM" id="SSF46689">
    <property type="entry name" value="Homeodomain-like"/>
    <property type="match status" value="2"/>
</dbReference>
<keyword evidence="3" id="KW-0217">Developmental protein</keyword>
<feature type="domain" description="Homeobox" evidence="13">
    <location>
        <begin position="675"/>
        <end position="735"/>
    </location>
</feature>
<evidence type="ECO:0000256" key="9">
    <source>
        <dbReference type="ARBA" id="ARBA00023242"/>
    </source>
</evidence>
<dbReference type="FunFam" id="1.10.10.10:FF:000069">
    <property type="entry name" value="Paired box protein Pax-6"/>
    <property type="match status" value="1"/>
</dbReference>
<dbReference type="GO" id="GO:0000981">
    <property type="term" value="F:DNA-binding transcription factor activity, RNA polymerase II-specific"/>
    <property type="evidence" value="ECO:0007669"/>
    <property type="project" value="InterPro"/>
</dbReference>
<name>A0A8E0S1K1_9TREM</name>
<dbReference type="InterPro" id="IPR001356">
    <property type="entry name" value="HD"/>
</dbReference>
<keyword evidence="9 10" id="KW-0539">Nucleus</keyword>
<evidence type="ECO:0000256" key="7">
    <source>
        <dbReference type="ARBA" id="ARBA00023155"/>
    </source>
</evidence>
<dbReference type="PROSITE" id="PS51057">
    <property type="entry name" value="PAIRED_2"/>
    <property type="match status" value="1"/>
</dbReference>
<evidence type="ECO:0000259" key="14">
    <source>
        <dbReference type="PROSITE" id="PS51057"/>
    </source>
</evidence>
<evidence type="ECO:0000256" key="3">
    <source>
        <dbReference type="ARBA" id="ARBA00022473"/>
    </source>
</evidence>
<dbReference type="InterPro" id="IPR001523">
    <property type="entry name" value="Paired_dom"/>
</dbReference>
<comment type="subcellular location">
    <subcellularLocation>
        <location evidence="1 10 11">Nucleus</location>
    </subcellularLocation>
</comment>
<feature type="compositionally biased region" description="Basic and acidic residues" evidence="12">
    <location>
        <begin position="423"/>
        <end position="433"/>
    </location>
</feature>
<evidence type="ECO:0000256" key="4">
    <source>
        <dbReference type="ARBA" id="ARBA00022724"/>
    </source>
</evidence>
<evidence type="ECO:0000256" key="6">
    <source>
        <dbReference type="ARBA" id="ARBA00023125"/>
    </source>
</evidence>
<dbReference type="CDD" id="cd00086">
    <property type="entry name" value="homeodomain"/>
    <property type="match status" value="1"/>
</dbReference>
<evidence type="ECO:0000313" key="15">
    <source>
        <dbReference type="EMBL" id="KAA0193712.1"/>
    </source>
</evidence>
<feature type="region of interest" description="Disordered" evidence="12">
    <location>
        <begin position="1014"/>
        <end position="1037"/>
    </location>
</feature>
<dbReference type="Proteomes" id="UP000728185">
    <property type="component" value="Unassembled WGS sequence"/>
</dbReference>
<keyword evidence="7 10" id="KW-0371">Homeobox</keyword>
<feature type="region of interest" description="Disordered" evidence="12">
    <location>
        <begin position="588"/>
        <end position="640"/>
    </location>
</feature>
<evidence type="ECO:0000313" key="16">
    <source>
        <dbReference type="Proteomes" id="UP000728185"/>
    </source>
</evidence>
<dbReference type="AlphaFoldDB" id="A0A8E0S1K1"/>
<evidence type="ECO:0000256" key="5">
    <source>
        <dbReference type="ARBA" id="ARBA00023015"/>
    </source>
</evidence>
<feature type="compositionally biased region" description="Polar residues" evidence="12">
    <location>
        <begin position="176"/>
        <end position="206"/>
    </location>
</feature>
<feature type="region of interest" description="Disordered" evidence="12">
    <location>
        <begin position="157"/>
        <end position="207"/>
    </location>
</feature>
<dbReference type="InterPro" id="IPR017970">
    <property type="entry name" value="Homeobox_CS"/>
</dbReference>
<dbReference type="FunFam" id="1.10.10.10:FF:000003">
    <property type="entry name" value="Paired box protein Pax-6"/>
    <property type="match status" value="1"/>
</dbReference>
<evidence type="ECO:0000256" key="2">
    <source>
        <dbReference type="ARBA" id="ARBA00005733"/>
    </source>
</evidence>
<evidence type="ECO:0000256" key="1">
    <source>
        <dbReference type="ARBA" id="ARBA00004123"/>
    </source>
</evidence>
<dbReference type="EMBL" id="LUCM01004861">
    <property type="protein sequence ID" value="KAA0193712.1"/>
    <property type="molecule type" value="Genomic_DNA"/>
</dbReference>
<feature type="compositionally biased region" description="Low complexity" evidence="12">
    <location>
        <begin position="624"/>
        <end position="635"/>
    </location>
</feature>
<feature type="compositionally biased region" description="Low complexity" evidence="12">
    <location>
        <begin position="1"/>
        <end position="10"/>
    </location>
</feature>
<feature type="region of interest" description="Disordered" evidence="12">
    <location>
        <begin position="1145"/>
        <end position="1179"/>
    </location>
</feature>
<dbReference type="PROSITE" id="PS50071">
    <property type="entry name" value="HOMEOBOX_2"/>
    <property type="match status" value="1"/>
</dbReference>
<evidence type="ECO:0000256" key="11">
    <source>
        <dbReference type="RuleBase" id="RU000682"/>
    </source>
</evidence>
<keyword evidence="4" id="KW-0563">Paired box</keyword>
<organism evidence="15 16">
    <name type="scientific">Fasciolopsis buskii</name>
    <dbReference type="NCBI Taxonomy" id="27845"/>
    <lineage>
        <taxon>Eukaryota</taxon>
        <taxon>Metazoa</taxon>
        <taxon>Spiralia</taxon>
        <taxon>Lophotrochozoa</taxon>
        <taxon>Platyhelminthes</taxon>
        <taxon>Trematoda</taxon>
        <taxon>Digenea</taxon>
        <taxon>Plagiorchiida</taxon>
        <taxon>Echinostomata</taxon>
        <taxon>Echinostomatoidea</taxon>
        <taxon>Fasciolidae</taxon>
        <taxon>Fasciolopsis</taxon>
    </lineage>
</organism>
<keyword evidence="16" id="KW-1185">Reference proteome</keyword>
<dbReference type="PROSITE" id="PS00027">
    <property type="entry name" value="HOMEOBOX_1"/>
    <property type="match status" value="1"/>
</dbReference>
<dbReference type="SMART" id="SM00351">
    <property type="entry name" value="PAX"/>
    <property type="match status" value="1"/>
</dbReference>
<feature type="region of interest" description="Disordered" evidence="12">
    <location>
        <begin position="415"/>
        <end position="451"/>
    </location>
</feature>
<accession>A0A8E0S1K1</accession>
<feature type="compositionally biased region" description="Polar residues" evidence="12">
    <location>
        <begin position="742"/>
        <end position="754"/>
    </location>
</feature>
<feature type="compositionally biased region" description="Polar residues" evidence="12">
    <location>
        <begin position="438"/>
        <end position="451"/>
    </location>
</feature>
<dbReference type="GO" id="GO:0005634">
    <property type="term" value="C:nucleus"/>
    <property type="evidence" value="ECO:0007669"/>
    <property type="project" value="UniProtKB-SubCell"/>
</dbReference>
<evidence type="ECO:0000256" key="8">
    <source>
        <dbReference type="ARBA" id="ARBA00023163"/>
    </source>
</evidence>
<feature type="region of interest" description="Disordered" evidence="12">
    <location>
        <begin position="735"/>
        <end position="757"/>
    </location>
</feature>
<dbReference type="Pfam" id="PF00046">
    <property type="entry name" value="Homeodomain"/>
    <property type="match status" value="1"/>
</dbReference>
<evidence type="ECO:0000256" key="10">
    <source>
        <dbReference type="PROSITE-ProRule" id="PRU00108"/>
    </source>
</evidence>
<gene>
    <name evidence="15" type="ORF">FBUS_04953</name>
</gene>
<dbReference type="Gene3D" id="1.10.10.10">
    <property type="entry name" value="Winged helix-like DNA-binding domain superfamily/Winged helix DNA-binding domain"/>
    <property type="match status" value="2"/>
</dbReference>
<evidence type="ECO:0000256" key="12">
    <source>
        <dbReference type="SAM" id="MobiDB-lite"/>
    </source>
</evidence>
<dbReference type="InterPro" id="IPR043565">
    <property type="entry name" value="PAX_fam"/>
</dbReference>
<dbReference type="CDD" id="cd00131">
    <property type="entry name" value="PAX"/>
    <property type="match status" value="1"/>
</dbReference>